<dbReference type="EMBL" id="KI927383">
    <property type="protein sequence ID" value="ETW54587.1"/>
    <property type="molecule type" value="Genomic_DNA"/>
</dbReference>
<feature type="transmembrane region" description="Helical" evidence="1">
    <location>
        <begin position="7"/>
        <end position="25"/>
    </location>
</feature>
<dbReference type="Proteomes" id="UP000019103">
    <property type="component" value="Unassembled WGS sequence"/>
</dbReference>
<organism evidence="2 3">
    <name type="scientific">Plasmodium falciparum (isolate Palo Alto / Uganda)</name>
    <dbReference type="NCBI Taxonomy" id="57270"/>
    <lineage>
        <taxon>Eukaryota</taxon>
        <taxon>Sar</taxon>
        <taxon>Alveolata</taxon>
        <taxon>Apicomplexa</taxon>
        <taxon>Aconoidasida</taxon>
        <taxon>Haemosporida</taxon>
        <taxon>Plasmodiidae</taxon>
        <taxon>Plasmodium</taxon>
        <taxon>Plasmodium (Laverania)</taxon>
    </lineage>
</organism>
<evidence type="ECO:0000256" key="1">
    <source>
        <dbReference type="SAM" id="Phobius"/>
    </source>
</evidence>
<proteinExistence type="predicted"/>
<evidence type="ECO:0000313" key="2">
    <source>
        <dbReference type="EMBL" id="ETW54587.1"/>
    </source>
</evidence>
<name>W4IYZ5_PLAFP</name>
<keyword evidence="1" id="KW-0812">Transmembrane</keyword>
<evidence type="ECO:0000313" key="3">
    <source>
        <dbReference type="Proteomes" id="UP000019103"/>
    </source>
</evidence>
<keyword evidence="1" id="KW-0472">Membrane</keyword>
<sequence>MLVSKELFISFFFFFLILRIKYIFYTLRLLM</sequence>
<reference evidence="2 3" key="1">
    <citation type="submission" date="2013-02" db="EMBL/GenBank/DDBJ databases">
        <title>The Genome Annotation of Plasmodium falciparum Palo Alto/Uganda.</title>
        <authorList>
            <consortium name="The Broad Institute Genome Sequencing Platform"/>
            <consortium name="The Broad Institute Genome Sequencing Center for Infectious Disease"/>
            <person name="Neafsey D."/>
            <person name="Hoffman S."/>
            <person name="Volkman S."/>
            <person name="Rosenthal P."/>
            <person name="Walker B."/>
            <person name="Young S.K."/>
            <person name="Zeng Q."/>
            <person name="Gargeya S."/>
            <person name="Fitzgerald M."/>
            <person name="Haas B."/>
            <person name="Abouelleil A."/>
            <person name="Allen A.W."/>
            <person name="Alvarado L."/>
            <person name="Arachchi H.M."/>
            <person name="Berlin A.M."/>
            <person name="Chapman S.B."/>
            <person name="Gainer-Dewar J."/>
            <person name="Goldberg J."/>
            <person name="Griggs A."/>
            <person name="Gujja S."/>
            <person name="Hansen M."/>
            <person name="Howarth C."/>
            <person name="Imamovic A."/>
            <person name="Ireland A."/>
            <person name="Larimer J."/>
            <person name="McCowan C."/>
            <person name="Murphy C."/>
            <person name="Pearson M."/>
            <person name="Poon T.W."/>
            <person name="Priest M."/>
            <person name="Roberts A."/>
            <person name="Saif S."/>
            <person name="Shea T."/>
            <person name="Sisk P."/>
            <person name="Sykes S."/>
            <person name="Wortman J."/>
            <person name="Nusbaum C."/>
            <person name="Birren B."/>
        </authorList>
    </citation>
    <scope>NUCLEOTIDE SEQUENCE [LARGE SCALE GENOMIC DNA]</scope>
    <source>
        <strain evidence="2 3">Palo Alto/Uganda</strain>
    </source>
</reference>
<protein>
    <submittedName>
        <fullName evidence="2">Uncharacterized protein</fullName>
    </submittedName>
</protein>
<dbReference type="AlphaFoldDB" id="W4IYZ5"/>
<gene>
    <name evidence="2" type="ORF">PFUGPA_03195</name>
</gene>
<keyword evidence="1" id="KW-1133">Transmembrane helix</keyword>
<accession>W4IYZ5</accession>
<reference evidence="2 3" key="2">
    <citation type="submission" date="2013-02" db="EMBL/GenBank/DDBJ databases">
        <title>The Genome Sequence of Plasmodium falciparum Palo Alto/Uganda.</title>
        <authorList>
            <consortium name="The Broad Institute Genome Sequencing Platform"/>
            <consortium name="The Broad Institute Genome Sequencing Center for Infectious Disease"/>
            <person name="Neafsey D."/>
            <person name="Cheeseman I."/>
            <person name="Volkman S."/>
            <person name="Adams J."/>
            <person name="Walker B."/>
            <person name="Young S.K."/>
            <person name="Zeng Q."/>
            <person name="Gargeya S."/>
            <person name="Fitzgerald M."/>
            <person name="Haas B."/>
            <person name="Abouelleil A."/>
            <person name="Alvarado L."/>
            <person name="Arachchi H.M."/>
            <person name="Berlin A.M."/>
            <person name="Chapman S.B."/>
            <person name="Dewar J."/>
            <person name="Goldberg J."/>
            <person name="Griggs A."/>
            <person name="Gujja S."/>
            <person name="Hansen M."/>
            <person name="Howarth C."/>
            <person name="Imamovic A."/>
            <person name="Larimer J."/>
            <person name="McCowan C."/>
            <person name="Murphy C."/>
            <person name="Neiman D."/>
            <person name="Pearson M."/>
            <person name="Priest M."/>
            <person name="Roberts A."/>
            <person name="Saif S."/>
            <person name="Shea T."/>
            <person name="Sisk P."/>
            <person name="Sykes S."/>
            <person name="Wortman J."/>
            <person name="Nusbaum C."/>
            <person name="Birren B."/>
        </authorList>
    </citation>
    <scope>NUCLEOTIDE SEQUENCE [LARGE SCALE GENOMIC DNA]</scope>
    <source>
        <strain evidence="2 3">Palo Alto/Uganda</strain>
    </source>
</reference>